<feature type="compositionally biased region" description="Basic and acidic residues" evidence="4">
    <location>
        <begin position="372"/>
        <end position="385"/>
    </location>
</feature>
<evidence type="ECO:0000256" key="1">
    <source>
        <dbReference type="ARBA" id="ARBA00022468"/>
    </source>
</evidence>
<evidence type="ECO:0000313" key="6">
    <source>
        <dbReference type="Proteomes" id="UP000070501"/>
    </source>
</evidence>
<dbReference type="InterPro" id="IPR027038">
    <property type="entry name" value="RanGap"/>
</dbReference>
<dbReference type="PANTHER" id="PTHR24113">
    <property type="entry name" value="RAN GTPASE-ACTIVATING PROTEIN 1"/>
    <property type="match status" value="1"/>
</dbReference>
<dbReference type="GO" id="GO:0005634">
    <property type="term" value="C:nucleus"/>
    <property type="evidence" value="ECO:0007669"/>
    <property type="project" value="TreeGrafter"/>
</dbReference>
<dbReference type="GO" id="GO:0005829">
    <property type="term" value="C:cytosol"/>
    <property type="evidence" value="ECO:0007669"/>
    <property type="project" value="TreeGrafter"/>
</dbReference>
<dbReference type="STRING" id="196109.A0A136J137"/>
<protein>
    <recommendedName>
        <fullName evidence="7">Cell wall biogenesis protein Mhp1</fullName>
    </recommendedName>
</protein>
<dbReference type="FunCoup" id="A0A136J137">
    <property type="interactions" value="261"/>
</dbReference>
<gene>
    <name evidence="5" type="ORF">Micbo1qcDRAFT_147905</name>
</gene>
<evidence type="ECO:0000256" key="2">
    <source>
        <dbReference type="ARBA" id="ARBA00022614"/>
    </source>
</evidence>
<keyword evidence="2" id="KW-0433">Leucine-rich repeat</keyword>
<dbReference type="Proteomes" id="UP000070501">
    <property type="component" value="Unassembled WGS sequence"/>
</dbReference>
<name>A0A136J137_9PEZI</name>
<organism evidence="5 6">
    <name type="scientific">Microdochium bolleyi</name>
    <dbReference type="NCBI Taxonomy" id="196109"/>
    <lineage>
        <taxon>Eukaryota</taxon>
        <taxon>Fungi</taxon>
        <taxon>Dikarya</taxon>
        <taxon>Ascomycota</taxon>
        <taxon>Pezizomycotina</taxon>
        <taxon>Sordariomycetes</taxon>
        <taxon>Xylariomycetidae</taxon>
        <taxon>Xylariales</taxon>
        <taxon>Microdochiaceae</taxon>
        <taxon>Microdochium</taxon>
    </lineage>
</organism>
<feature type="region of interest" description="Disordered" evidence="4">
    <location>
        <begin position="1"/>
        <end position="153"/>
    </location>
</feature>
<feature type="compositionally biased region" description="Basic and acidic residues" evidence="4">
    <location>
        <begin position="260"/>
        <end position="289"/>
    </location>
</feature>
<feature type="compositionally biased region" description="Polar residues" evidence="4">
    <location>
        <begin position="113"/>
        <end position="127"/>
    </location>
</feature>
<evidence type="ECO:0008006" key="7">
    <source>
        <dbReference type="Google" id="ProtNLM"/>
    </source>
</evidence>
<evidence type="ECO:0000256" key="4">
    <source>
        <dbReference type="SAM" id="MobiDB-lite"/>
    </source>
</evidence>
<feature type="compositionally biased region" description="Basic and acidic residues" evidence="4">
    <location>
        <begin position="327"/>
        <end position="364"/>
    </location>
</feature>
<dbReference type="PANTHER" id="PTHR24113:SF12">
    <property type="entry name" value="RAN GTPASE-ACTIVATING PROTEIN 1"/>
    <property type="match status" value="1"/>
</dbReference>
<feature type="compositionally biased region" description="Low complexity" evidence="4">
    <location>
        <begin position="1170"/>
        <end position="1190"/>
    </location>
</feature>
<feature type="region of interest" description="Disordered" evidence="4">
    <location>
        <begin position="910"/>
        <end position="940"/>
    </location>
</feature>
<keyword evidence="1" id="KW-0343">GTPase activation</keyword>
<proteinExistence type="predicted"/>
<feature type="compositionally biased region" description="Basic and acidic residues" evidence="4">
    <location>
        <begin position="910"/>
        <end position="927"/>
    </location>
</feature>
<feature type="compositionally biased region" description="Polar residues" evidence="4">
    <location>
        <begin position="54"/>
        <end position="76"/>
    </location>
</feature>
<dbReference type="EMBL" id="KQ964251">
    <property type="protein sequence ID" value="KXJ90895.1"/>
    <property type="molecule type" value="Genomic_DNA"/>
</dbReference>
<dbReference type="Gene3D" id="3.80.10.10">
    <property type="entry name" value="Ribonuclease Inhibitor"/>
    <property type="match status" value="2"/>
</dbReference>
<accession>A0A136J137</accession>
<evidence type="ECO:0000256" key="3">
    <source>
        <dbReference type="ARBA" id="ARBA00022737"/>
    </source>
</evidence>
<dbReference type="GO" id="GO:0006913">
    <property type="term" value="P:nucleocytoplasmic transport"/>
    <property type="evidence" value="ECO:0007669"/>
    <property type="project" value="TreeGrafter"/>
</dbReference>
<keyword evidence="3" id="KW-0677">Repeat</keyword>
<feature type="region of interest" description="Disordered" evidence="4">
    <location>
        <begin position="250"/>
        <end position="397"/>
    </location>
</feature>
<dbReference type="SUPFAM" id="SSF52047">
    <property type="entry name" value="RNI-like"/>
    <property type="match status" value="1"/>
</dbReference>
<feature type="region of interest" description="Disordered" evidence="4">
    <location>
        <begin position="1158"/>
        <end position="1190"/>
    </location>
</feature>
<dbReference type="GO" id="GO:0005096">
    <property type="term" value="F:GTPase activator activity"/>
    <property type="evidence" value="ECO:0007669"/>
    <property type="project" value="UniProtKB-KW"/>
</dbReference>
<dbReference type="AlphaFoldDB" id="A0A136J137"/>
<dbReference type="OrthoDB" id="8436363at2759"/>
<sequence>MAAPINMEQKSMDVSWMTHDKGTVAKRSAKPGSSPPVNDSIPPPGKPIDAATKNDANGKTPTSDTPASAVAETNGTAAPKTVPDKRSPVGTRSGPSDKISTSTGTPPQRRGSWFSSMASKLSGSPGNSIAAAASSPDTNEEGEEMPPLPKISPSKNAVLPHATRPNGDAPYVPAPPRSGQPGFLGVFRRLSSTNNVNNAASRLGNGLVERKILNVDKNRERCRVTELPQAKLRRVAFCVDVEIAPMPKFTEETAANGKQPADKTQKKKLAEKGEAEALKNPDAVMEQKESQGVVQATGEQVPKEPSEAAQSDMASSPPADSGIHVAGIDDSKTDKDSTRKKEKKKGKEAERKAKKEQKRKEALEKGAIPMEIHLDSDSSNDDRLPADTLRVQSTPTTNPARIYRRCCQLRETDILTKVTLQLPKSTSIASDNIVDKLDLSGYFLSLQDLITLGDFLAIVPVREVILDGCGLGDEGMRVVLAGLLAARRPRARRRKSVTRPADLSPQGGVIERLVLKNNKIGTEGWKHIFTFIHLCRSIKSLDLSNLTFPAPTEQAKPPPYHHLHFPHLSHQPPTPIDLATLFSKAMGDRLAGRNLELLNIGSTGMTSDQLKVVIDGFIKSGLIRLGLANNQMDSQAFEHVARYLREGRCEGLDLGGNDLRDNVEIMAAALEESKTVWALSLANCNLHPASLAKLFPALVNLPNFKFLDLSHNLDLFESEPSALGLLRRNLPKMDNLRRLHLGDVSMSPEQAIALAEILPEASTLAHINLLDNPALEALADAKTEANQEEACALYASLLAAARVSNTLIKIDIDAPSPASGEIVKALANQVLAHCLKNLQGVPEFADSAPADSKEAEMLGKFPDVLRDLVGQEEDEFPLIAGMDMPPAPDEDYVIGGTGVAKALACVLKNRGDDNRRPSGEFPRDHEGPVAQSHGSLPPGKAKNMSKHLLMAARKIQVRLQPALVRARASAKDDMNNYNRLLFLNQTIMDIIARFEDEFPETKQCDPTGLVASDPKPVTGSMVESALVAEPDAISDTEDFETDLRTPLHSRSNSVMSSTHKAIAEEEGRMLRAGHHFRRSFLRPEHYEVFLTTNGENIDPSQLPNIQSLCDDIAEDDEKLREILREKGPVRTFKEHRNQLLEKMRDKDPEHWERFIEAQEKAKANIKPEPSSGGSTAGSAASSINPGSAAEAVAAIRKAGAGGAAVDEDAISD</sequence>
<evidence type="ECO:0000313" key="5">
    <source>
        <dbReference type="EMBL" id="KXJ90895.1"/>
    </source>
</evidence>
<dbReference type="GO" id="GO:0048471">
    <property type="term" value="C:perinuclear region of cytoplasm"/>
    <property type="evidence" value="ECO:0007669"/>
    <property type="project" value="TreeGrafter"/>
</dbReference>
<reference evidence="6" key="1">
    <citation type="submission" date="2016-02" db="EMBL/GenBank/DDBJ databases">
        <title>Draft genome sequence of Microdochium bolleyi, a fungal endophyte of beachgrass.</title>
        <authorList>
            <consortium name="DOE Joint Genome Institute"/>
            <person name="David A.S."/>
            <person name="May G."/>
            <person name="Haridas S."/>
            <person name="Lim J."/>
            <person name="Wang M."/>
            <person name="Labutti K."/>
            <person name="Lipzen A."/>
            <person name="Barry K."/>
            <person name="Grigoriev I.V."/>
        </authorList>
    </citation>
    <scope>NUCLEOTIDE SEQUENCE [LARGE SCALE GENOMIC DNA]</scope>
    <source>
        <strain evidence="6">J235TASD1</strain>
    </source>
</reference>
<dbReference type="GO" id="GO:0031267">
    <property type="term" value="F:small GTPase binding"/>
    <property type="evidence" value="ECO:0007669"/>
    <property type="project" value="TreeGrafter"/>
</dbReference>
<dbReference type="InterPro" id="IPR032675">
    <property type="entry name" value="LRR_dom_sf"/>
</dbReference>
<dbReference type="InParanoid" id="A0A136J137"/>
<keyword evidence="6" id="KW-1185">Reference proteome</keyword>